<reference evidence="2 3" key="1">
    <citation type="submission" date="2019-06" db="EMBL/GenBank/DDBJ databases">
        <title>Genome sequencing of plant associated microbes to promote plant fitness in Sorghum bicolor and Oryza sativa.</title>
        <authorList>
            <person name="Coleman-Derr D."/>
        </authorList>
    </citation>
    <scope>NUCLEOTIDE SEQUENCE [LARGE SCALE GENOMIC DNA]</scope>
    <source>
        <strain evidence="2 3">KV-663</strain>
    </source>
</reference>
<feature type="transmembrane region" description="Helical" evidence="1">
    <location>
        <begin position="38"/>
        <end position="57"/>
    </location>
</feature>
<feature type="transmembrane region" description="Helical" evidence="1">
    <location>
        <begin position="132"/>
        <end position="154"/>
    </location>
</feature>
<dbReference type="RefSeq" id="WP_185748922.1">
    <property type="nucleotide sequence ID" value="NZ_VFPM01000001.1"/>
</dbReference>
<protein>
    <recommendedName>
        <fullName evidence="4">YrhK-like protein</fullName>
    </recommendedName>
</protein>
<sequence length="233" mass="25082">MTARPDRLNAMIAWLFMIGSACFVLGSVPAYVNAIGGWVDGITYVIGSVFFTSASYAQLVQSQTPAMTGVDEVTQHERAPVRLWGWLPHDRAWLAAAVQFPGTVFFNISTVAALTHNATAAEADRYVWRPDLFGSVLFLVSSAIGVLAVSRRFFTLEPQSMPWRIAWVNMLGSVLFMASAVASYVVPSTDELLGARLAVAGTFWGAVCFLVGAALMLPAWRRAVAPAATAPPP</sequence>
<feature type="transmembrane region" description="Helical" evidence="1">
    <location>
        <begin position="92"/>
        <end position="112"/>
    </location>
</feature>
<feature type="transmembrane region" description="Helical" evidence="1">
    <location>
        <begin position="197"/>
        <end position="217"/>
    </location>
</feature>
<keyword evidence="1" id="KW-0472">Membrane</keyword>
<evidence type="ECO:0000313" key="3">
    <source>
        <dbReference type="Proteomes" id="UP000316747"/>
    </source>
</evidence>
<dbReference type="AlphaFoldDB" id="A0A543I312"/>
<name>A0A543I312_9MICO</name>
<dbReference type="PROSITE" id="PS51257">
    <property type="entry name" value="PROKAR_LIPOPROTEIN"/>
    <property type="match status" value="1"/>
</dbReference>
<feature type="transmembrane region" description="Helical" evidence="1">
    <location>
        <begin position="12"/>
        <end position="32"/>
    </location>
</feature>
<evidence type="ECO:0000256" key="1">
    <source>
        <dbReference type="SAM" id="Phobius"/>
    </source>
</evidence>
<keyword evidence="1" id="KW-1133">Transmembrane helix</keyword>
<keyword evidence="1" id="KW-0812">Transmembrane</keyword>
<gene>
    <name evidence="2" type="ORF">FBY41_1354</name>
</gene>
<dbReference type="EMBL" id="VFPM01000001">
    <property type="protein sequence ID" value="TQM64972.1"/>
    <property type="molecule type" value="Genomic_DNA"/>
</dbReference>
<keyword evidence="3" id="KW-1185">Reference proteome</keyword>
<evidence type="ECO:0008006" key="4">
    <source>
        <dbReference type="Google" id="ProtNLM"/>
    </source>
</evidence>
<comment type="caution">
    <text evidence="2">The sequence shown here is derived from an EMBL/GenBank/DDBJ whole genome shotgun (WGS) entry which is preliminary data.</text>
</comment>
<dbReference type="Proteomes" id="UP000316747">
    <property type="component" value="Unassembled WGS sequence"/>
</dbReference>
<evidence type="ECO:0000313" key="2">
    <source>
        <dbReference type="EMBL" id="TQM64972.1"/>
    </source>
</evidence>
<feature type="transmembrane region" description="Helical" evidence="1">
    <location>
        <begin position="166"/>
        <end position="185"/>
    </location>
</feature>
<accession>A0A543I312</accession>
<organism evidence="2 3">
    <name type="scientific">Humibacillus xanthopallidus</name>
    <dbReference type="NCBI Taxonomy" id="412689"/>
    <lineage>
        <taxon>Bacteria</taxon>
        <taxon>Bacillati</taxon>
        <taxon>Actinomycetota</taxon>
        <taxon>Actinomycetes</taxon>
        <taxon>Micrococcales</taxon>
        <taxon>Intrasporangiaceae</taxon>
        <taxon>Humibacillus</taxon>
    </lineage>
</organism>
<proteinExistence type="predicted"/>